<protein>
    <recommendedName>
        <fullName evidence="8">Multicopper oxidase</fullName>
    </recommendedName>
</protein>
<dbReference type="Gene3D" id="2.60.40.420">
    <property type="entry name" value="Cupredoxins - blue copper proteins"/>
    <property type="match status" value="3"/>
</dbReference>
<gene>
    <name evidence="6" type="ORF">B0A55_07820</name>
</gene>
<dbReference type="Proteomes" id="UP000309340">
    <property type="component" value="Unassembled WGS sequence"/>
</dbReference>
<dbReference type="Pfam" id="PF07732">
    <property type="entry name" value="Cu-oxidase_3"/>
    <property type="match status" value="1"/>
</dbReference>
<evidence type="ECO:0008006" key="8">
    <source>
        <dbReference type="Google" id="ProtNLM"/>
    </source>
</evidence>
<dbReference type="GO" id="GO:0016491">
    <property type="term" value="F:oxidoreductase activity"/>
    <property type="evidence" value="ECO:0007669"/>
    <property type="project" value="InterPro"/>
</dbReference>
<dbReference type="OrthoDB" id="2121828at2759"/>
<evidence type="ECO:0000259" key="4">
    <source>
        <dbReference type="Pfam" id="PF07731"/>
    </source>
</evidence>
<dbReference type="PANTHER" id="PTHR11709">
    <property type="entry name" value="MULTI-COPPER OXIDASE"/>
    <property type="match status" value="1"/>
</dbReference>
<accession>A0A4V5NGE0</accession>
<comment type="similarity">
    <text evidence="1">Belongs to the multicopper oxidase family.</text>
</comment>
<dbReference type="STRING" id="329884.A0A4V5NGE0"/>
<dbReference type="InterPro" id="IPR011706">
    <property type="entry name" value="Cu-oxidase_C"/>
</dbReference>
<dbReference type="Pfam" id="PF00394">
    <property type="entry name" value="Cu-oxidase"/>
    <property type="match status" value="1"/>
</dbReference>
<reference evidence="6 7" key="1">
    <citation type="submission" date="2017-03" db="EMBL/GenBank/DDBJ databases">
        <title>Genomes of endolithic fungi from Antarctica.</title>
        <authorList>
            <person name="Coleine C."/>
            <person name="Masonjones S."/>
            <person name="Stajich J.E."/>
        </authorList>
    </citation>
    <scope>NUCLEOTIDE SEQUENCE [LARGE SCALE GENOMIC DNA]</scope>
    <source>
        <strain evidence="6 7">CCFEE 5184</strain>
    </source>
</reference>
<evidence type="ECO:0000259" key="5">
    <source>
        <dbReference type="Pfam" id="PF07732"/>
    </source>
</evidence>
<evidence type="ECO:0000313" key="6">
    <source>
        <dbReference type="EMBL" id="TKA69719.1"/>
    </source>
</evidence>
<feature type="domain" description="Plastocyanin-like" evidence="3">
    <location>
        <begin position="189"/>
        <end position="267"/>
    </location>
</feature>
<keyword evidence="2" id="KW-0186">Copper</keyword>
<dbReference type="InterPro" id="IPR011707">
    <property type="entry name" value="Cu-oxidase-like_N"/>
</dbReference>
<feature type="domain" description="Plastocyanin-like" evidence="5">
    <location>
        <begin position="57"/>
        <end position="144"/>
    </location>
</feature>
<dbReference type="InterPro" id="IPR001117">
    <property type="entry name" value="Cu-oxidase_2nd"/>
</dbReference>
<proteinExistence type="inferred from homology"/>
<dbReference type="PANTHER" id="PTHR11709:SF145">
    <property type="entry name" value="LCC1"/>
    <property type="match status" value="1"/>
</dbReference>
<comment type="caution">
    <text evidence="6">The sequence shown here is derived from an EMBL/GenBank/DDBJ whole genome shotgun (WGS) entry which is preliminary data.</text>
</comment>
<evidence type="ECO:0000313" key="7">
    <source>
        <dbReference type="Proteomes" id="UP000309340"/>
    </source>
</evidence>
<evidence type="ECO:0000259" key="3">
    <source>
        <dbReference type="Pfam" id="PF00394"/>
    </source>
</evidence>
<dbReference type="AlphaFoldDB" id="A0A4V5NGE0"/>
<keyword evidence="7" id="KW-1185">Reference proteome</keyword>
<evidence type="ECO:0000256" key="1">
    <source>
        <dbReference type="ARBA" id="ARBA00010609"/>
    </source>
</evidence>
<dbReference type="SUPFAM" id="SSF49503">
    <property type="entry name" value="Cupredoxins"/>
    <property type="match status" value="3"/>
</dbReference>
<dbReference type="InterPro" id="IPR008972">
    <property type="entry name" value="Cupredoxin"/>
</dbReference>
<feature type="domain" description="Plastocyanin-like" evidence="4">
    <location>
        <begin position="366"/>
        <end position="515"/>
    </location>
</feature>
<dbReference type="Pfam" id="PF07731">
    <property type="entry name" value="Cu-oxidase_2"/>
    <property type="match status" value="1"/>
</dbReference>
<evidence type="ECO:0000256" key="2">
    <source>
        <dbReference type="ARBA" id="ARBA00023008"/>
    </source>
</evidence>
<dbReference type="CDD" id="cd13901">
    <property type="entry name" value="CuRO_3_MaLCC_like"/>
    <property type="match status" value="1"/>
</dbReference>
<organism evidence="6 7">
    <name type="scientific">Friedmanniomyces simplex</name>
    <dbReference type="NCBI Taxonomy" id="329884"/>
    <lineage>
        <taxon>Eukaryota</taxon>
        <taxon>Fungi</taxon>
        <taxon>Dikarya</taxon>
        <taxon>Ascomycota</taxon>
        <taxon>Pezizomycotina</taxon>
        <taxon>Dothideomycetes</taxon>
        <taxon>Dothideomycetidae</taxon>
        <taxon>Mycosphaerellales</taxon>
        <taxon>Teratosphaeriaceae</taxon>
        <taxon>Friedmanniomyces</taxon>
    </lineage>
</organism>
<sequence>MVAWSPLGTPQHQPLPYYRTDNPMPQGRPWGGRDSWNTNYYSDTPNTGVTRYYDWRITKLQCSPDGVETTCLAANGQVPGETITANWGDWIEVKVCNDIPDEGTAIHWHGLLQKQTPYMDGVPGMTQCPIAPGSCFTYRFQADLYVGPMVIYGPNNTAYDEDLGPVMISDWYHEYYTTVLDALLQPLPAVNIPIFNFTSGKTYRLRLINPSSAAVQKFTIDGHTMTVIANDFVEIQPYETDHVTLAVGQRADVLVKATGNPTDAVWMRGYKPPPCWPTHGGDEVKAAIFYENADRTQAPTTSAGPNAYDQYCGNDPLSQTVPTYAINPGWPSVTEVIPIEFKPNGTNLIWYMANRTFRADYNDPILLEAKQGNLDFPYIENVHNYGTNHSIRFVFENTGAQPHPMHLHGHNIFVLQEGSCTDNQTVFGDNNGTSVQGHTDTNVKNKKRDAGYGSCWDGSIVNPSNPQRRDVQMLLPGNYVVVQWNQDNPGVWPFHCHIAWHLSAGFVWTVLEQPDSIEHEMDIPQVMAQTCTDWSAWTSRNVVDQIDDGV</sequence>
<dbReference type="InterPro" id="IPR045087">
    <property type="entry name" value="Cu-oxidase_fam"/>
</dbReference>
<name>A0A4V5NGE0_9PEZI</name>
<dbReference type="EMBL" id="NAJQ01000436">
    <property type="protein sequence ID" value="TKA69719.1"/>
    <property type="molecule type" value="Genomic_DNA"/>
</dbReference>
<dbReference type="GO" id="GO:0005507">
    <property type="term" value="F:copper ion binding"/>
    <property type="evidence" value="ECO:0007669"/>
    <property type="project" value="InterPro"/>
</dbReference>